<dbReference type="InterPro" id="IPR050102">
    <property type="entry name" value="tRNA_sulfurtransferase_ThiI"/>
</dbReference>
<dbReference type="EMBL" id="CP017686">
    <property type="protein sequence ID" value="AYQ54364.1"/>
    <property type="molecule type" value="Genomic_DNA"/>
</dbReference>
<dbReference type="Gene3D" id="3.40.50.620">
    <property type="entry name" value="HUPs"/>
    <property type="match status" value="1"/>
</dbReference>
<dbReference type="RefSeq" id="WP_015504074.1">
    <property type="nucleotide sequence ID" value="NZ_CAYARL010000008.1"/>
</dbReference>
<sequence length="208" mass="22576">MKAVCLMSGGIDSPVAAYVMSKVGADIILLHMDNRPYADDRPIERAKMLAARIREETGKDIPLYVAPHGASQKAIADNADSLYQCVLCKHAMQLTAKKLCQKLGASAIVMGDSLGQVASQTLLNIRSEVKGVDFTILRPLIGYDKQEIIEIAQKIGTFEISNMPATGCTALPKKVVTEADIEKTQKFYEACDIEKLAEICADNAVMVD</sequence>
<dbReference type="Pfam" id="PF02568">
    <property type="entry name" value="ThiI"/>
    <property type="match status" value="1"/>
</dbReference>
<feature type="domain" description="Thil AANH" evidence="3">
    <location>
        <begin position="2"/>
        <end position="191"/>
    </location>
</feature>
<dbReference type="GO" id="GO:0052837">
    <property type="term" value="P:thiazole biosynthetic process"/>
    <property type="evidence" value="ECO:0007669"/>
    <property type="project" value="TreeGrafter"/>
</dbReference>
<dbReference type="GO" id="GO:0005829">
    <property type="term" value="C:cytosol"/>
    <property type="evidence" value="ECO:0007669"/>
    <property type="project" value="TreeGrafter"/>
</dbReference>
<evidence type="ECO:0000259" key="3">
    <source>
        <dbReference type="Pfam" id="PF02568"/>
    </source>
</evidence>
<dbReference type="OMA" id="PVAIHLM"/>
<dbReference type="PANTHER" id="PTHR43209:SF1">
    <property type="entry name" value="TRNA SULFURTRANSFERASE"/>
    <property type="match status" value="1"/>
</dbReference>
<evidence type="ECO:0000256" key="1">
    <source>
        <dbReference type="ARBA" id="ARBA00022741"/>
    </source>
</evidence>
<gene>
    <name evidence="4" type="ORF">BKD89_00820</name>
</gene>
<organism evidence="4 5">
    <name type="scientific">Methanomethylophilus alvi</name>
    <dbReference type="NCBI Taxonomy" id="1291540"/>
    <lineage>
        <taxon>Archaea</taxon>
        <taxon>Methanobacteriati</taxon>
        <taxon>Thermoplasmatota</taxon>
        <taxon>Thermoplasmata</taxon>
        <taxon>Methanomassiliicoccales</taxon>
        <taxon>Methanomethylophilaceae</taxon>
        <taxon>Methanomethylophilus</taxon>
    </lineage>
</organism>
<dbReference type="PANTHER" id="PTHR43209">
    <property type="entry name" value="TRNA SULFURTRANSFERASE"/>
    <property type="match status" value="1"/>
</dbReference>
<evidence type="ECO:0000313" key="4">
    <source>
        <dbReference type="EMBL" id="AYQ54364.1"/>
    </source>
</evidence>
<dbReference type="Proteomes" id="UP000273278">
    <property type="component" value="Chromosome"/>
</dbReference>
<dbReference type="GO" id="GO:0002937">
    <property type="term" value="P:tRNA 4-thiouridine biosynthesis"/>
    <property type="evidence" value="ECO:0007669"/>
    <property type="project" value="TreeGrafter"/>
</dbReference>
<proteinExistence type="predicted"/>
<evidence type="ECO:0000256" key="2">
    <source>
        <dbReference type="ARBA" id="ARBA00022840"/>
    </source>
</evidence>
<dbReference type="GeneID" id="41320967"/>
<dbReference type="AlphaFoldDB" id="A0A3G3IFM9"/>
<protein>
    <submittedName>
        <fullName evidence="4">tRNA 4-thiouridine(8) synthase ThiI</fullName>
    </submittedName>
</protein>
<evidence type="ECO:0000313" key="5">
    <source>
        <dbReference type="Proteomes" id="UP000273278"/>
    </source>
</evidence>
<dbReference type="GO" id="GO:0004810">
    <property type="term" value="F:CCA tRNA nucleotidyltransferase activity"/>
    <property type="evidence" value="ECO:0007669"/>
    <property type="project" value="InterPro"/>
</dbReference>
<dbReference type="InterPro" id="IPR020536">
    <property type="entry name" value="ThiI_AANH"/>
</dbReference>
<keyword evidence="1" id="KW-0547">Nucleotide-binding</keyword>
<dbReference type="GO" id="GO:0005524">
    <property type="term" value="F:ATP binding"/>
    <property type="evidence" value="ECO:0007669"/>
    <property type="project" value="UniProtKB-KW"/>
</dbReference>
<dbReference type="InterPro" id="IPR014729">
    <property type="entry name" value="Rossmann-like_a/b/a_fold"/>
</dbReference>
<keyword evidence="2" id="KW-0067">ATP-binding</keyword>
<accession>A0A3G3IFM9</accession>
<name>A0A3G3IFM9_9ARCH</name>
<reference evidence="4 5" key="1">
    <citation type="submission" date="2016-10" db="EMBL/GenBank/DDBJ databases">
        <title>Complete genome of the TMA-utilizing, human hosted archaeon Methanomethylophilus alvus Gen. nov, sp. nov., strain Mx-05, derived from a pure culture.</title>
        <authorList>
            <person name="Brugere J.-F."/>
            <person name="Ben Hania W."/>
            <person name="Chaudhary P.P."/>
            <person name="Gaci N."/>
            <person name="Borrel G."/>
            <person name="Cao Van Tuat L."/>
            <person name="Fardeau M.-L."/>
            <person name="Harris H.M.B."/>
            <person name="O'Toole P.W."/>
            <person name="Ollivier B."/>
        </authorList>
    </citation>
    <scope>NUCLEOTIDE SEQUENCE [LARGE SCALE GENOMIC DNA]</scope>
    <source>
        <strain evidence="4 5">Mx-05</strain>
    </source>
</reference>
<dbReference type="SUPFAM" id="SSF52402">
    <property type="entry name" value="Adenine nucleotide alpha hydrolases-like"/>
    <property type="match status" value="1"/>
</dbReference>